<dbReference type="Pfam" id="PF12811">
    <property type="entry name" value="BaxI_1"/>
    <property type="match status" value="1"/>
</dbReference>
<protein>
    <submittedName>
        <fullName evidence="2">Unannotated protein</fullName>
    </submittedName>
</protein>
<organism evidence="2">
    <name type="scientific">freshwater metagenome</name>
    <dbReference type="NCBI Taxonomy" id="449393"/>
    <lineage>
        <taxon>unclassified sequences</taxon>
        <taxon>metagenomes</taxon>
        <taxon>ecological metagenomes</taxon>
    </lineage>
</organism>
<keyword evidence="1" id="KW-0472">Membrane</keyword>
<dbReference type="AlphaFoldDB" id="A0A6J6PSC0"/>
<dbReference type="InterPro" id="IPR010539">
    <property type="entry name" value="BaxI_1-like"/>
</dbReference>
<feature type="transmembrane region" description="Helical" evidence="1">
    <location>
        <begin position="105"/>
        <end position="127"/>
    </location>
</feature>
<feature type="transmembrane region" description="Helical" evidence="1">
    <location>
        <begin position="273"/>
        <end position="295"/>
    </location>
</feature>
<evidence type="ECO:0000256" key="1">
    <source>
        <dbReference type="SAM" id="Phobius"/>
    </source>
</evidence>
<dbReference type="PANTHER" id="PTHR41282:SF1">
    <property type="entry name" value="CONSERVED TRANSMEMBRANE PROTEIN-RELATED"/>
    <property type="match status" value="1"/>
</dbReference>
<dbReference type="EMBL" id="CAEZXZ010000046">
    <property type="protein sequence ID" value="CAB4699458.1"/>
    <property type="molecule type" value="Genomic_DNA"/>
</dbReference>
<evidence type="ECO:0000313" key="2">
    <source>
        <dbReference type="EMBL" id="CAB4699458.1"/>
    </source>
</evidence>
<name>A0A6J6PSC0_9ZZZZ</name>
<gene>
    <name evidence="2" type="ORF">UFOPK2625_00436</name>
</gene>
<keyword evidence="1" id="KW-1133">Transmembrane helix</keyword>
<dbReference type="PIRSF" id="PIRSF009160">
    <property type="entry name" value="UCP009160"/>
    <property type="match status" value="1"/>
</dbReference>
<feature type="transmembrane region" description="Helical" evidence="1">
    <location>
        <begin position="226"/>
        <end position="252"/>
    </location>
</feature>
<feature type="transmembrane region" description="Helical" evidence="1">
    <location>
        <begin position="82"/>
        <end position="99"/>
    </location>
</feature>
<accession>A0A6J6PSC0</accession>
<feature type="transmembrane region" description="Helical" evidence="1">
    <location>
        <begin position="134"/>
        <end position="154"/>
    </location>
</feature>
<proteinExistence type="predicted"/>
<feature type="transmembrane region" description="Helical" evidence="1">
    <location>
        <begin position="166"/>
        <end position="187"/>
    </location>
</feature>
<feature type="transmembrane region" description="Helical" evidence="1">
    <location>
        <begin position="199"/>
        <end position="220"/>
    </location>
</feature>
<sequence>MACECHEVGYRIFMDSNNPVLSKYSKPANKGGYTFAGDPAPGAQYASGAQYAIGAVIPPADTNEQFANLTAGSGLRLTITDVIMKTLLVFAVVVVFAVVGWNLTYAFPIIMFPALIIATILGFVIAFREKVSPALVLVFSVFEGLMLGAISNWYNQYAESSNYQGIVVQAVVATMTTFGVMLVLYLTGVIKVNKKFVSVLIAAAVTYMVIGLASFVAALFGVGGGWGFYGIDGLGLIICVAGVLIAAFFLMLDFEAIKQGIANGAPERESWRMAFGLLVTLVWIYLEFLRLIAIFTRN</sequence>
<dbReference type="PANTHER" id="PTHR41282">
    <property type="entry name" value="CONSERVED TRANSMEMBRANE PROTEIN-RELATED"/>
    <property type="match status" value="1"/>
</dbReference>
<keyword evidence="1" id="KW-0812">Transmembrane</keyword>
<reference evidence="2" key="1">
    <citation type="submission" date="2020-05" db="EMBL/GenBank/DDBJ databases">
        <authorList>
            <person name="Chiriac C."/>
            <person name="Salcher M."/>
            <person name="Ghai R."/>
            <person name="Kavagutti S V."/>
        </authorList>
    </citation>
    <scope>NUCLEOTIDE SEQUENCE</scope>
</reference>